<organism evidence="2 3">
    <name type="scientific">Thalassiosira oceanica</name>
    <name type="common">Marine diatom</name>
    <dbReference type="NCBI Taxonomy" id="159749"/>
    <lineage>
        <taxon>Eukaryota</taxon>
        <taxon>Sar</taxon>
        <taxon>Stramenopiles</taxon>
        <taxon>Ochrophyta</taxon>
        <taxon>Bacillariophyta</taxon>
        <taxon>Coscinodiscophyceae</taxon>
        <taxon>Thalassiosirophycidae</taxon>
        <taxon>Thalassiosirales</taxon>
        <taxon>Thalassiosiraceae</taxon>
        <taxon>Thalassiosira</taxon>
    </lineage>
</organism>
<proteinExistence type="predicted"/>
<dbReference type="AlphaFoldDB" id="K0R1F4"/>
<dbReference type="EMBL" id="AGNL01049329">
    <property type="protein sequence ID" value="EJK44704.1"/>
    <property type="molecule type" value="Genomic_DNA"/>
</dbReference>
<evidence type="ECO:0000256" key="1">
    <source>
        <dbReference type="SAM" id="MobiDB-lite"/>
    </source>
</evidence>
<protein>
    <submittedName>
        <fullName evidence="2">Uncharacterized protein</fullName>
    </submittedName>
</protein>
<evidence type="ECO:0000313" key="3">
    <source>
        <dbReference type="Proteomes" id="UP000266841"/>
    </source>
</evidence>
<feature type="non-terminal residue" evidence="2">
    <location>
        <position position="162"/>
    </location>
</feature>
<feature type="region of interest" description="Disordered" evidence="1">
    <location>
        <begin position="37"/>
        <end position="132"/>
    </location>
</feature>
<keyword evidence="3" id="KW-1185">Reference proteome</keyword>
<sequence>MLDPANSSYSTLALYSKRTAKSLTNSDPSMQSSALQKIFSGHGAAMPGGARFQRGDVRARVPTGPSHQRKSNRERYGRARPGKRADTIVSPSVVLRPTPRASRPDAPGRQKRTTQGQTLKVVRPRDTKGAHGMRTRARLAAACALCPLAAAGPGGGAGAGGT</sequence>
<gene>
    <name evidence="2" type="ORF">THAOC_36737</name>
</gene>
<comment type="caution">
    <text evidence="2">The sequence shown here is derived from an EMBL/GenBank/DDBJ whole genome shotgun (WGS) entry which is preliminary data.</text>
</comment>
<accession>K0R1F4</accession>
<dbReference type="Proteomes" id="UP000266841">
    <property type="component" value="Unassembled WGS sequence"/>
</dbReference>
<name>K0R1F4_THAOC</name>
<evidence type="ECO:0000313" key="2">
    <source>
        <dbReference type="EMBL" id="EJK44704.1"/>
    </source>
</evidence>
<reference evidence="2 3" key="1">
    <citation type="journal article" date="2012" name="Genome Biol.">
        <title>Genome and low-iron response of an oceanic diatom adapted to chronic iron limitation.</title>
        <authorList>
            <person name="Lommer M."/>
            <person name="Specht M."/>
            <person name="Roy A.S."/>
            <person name="Kraemer L."/>
            <person name="Andreson R."/>
            <person name="Gutowska M.A."/>
            <person name="Wolf J."/>
            <person name="Bergner S.V."/>
            <person name="Schilhabel M.B."/>
            <person name="Klostermeier U.C."/>
            <person name="Beiko R.G."/>
            <person name="Rosenstiel P."/>
            <person name="Hippler M."/>
            <person name="Laroche J."/>
        </authorList>
    </citation>
    <scope>NUCLEOTIDE SEQUENCE [LARGE SCALE GENOMIC DNA]</scope>
    <source>
        <strain evidence="2 3">CCMP1005</strain>
    </source>
</reference>